<evidence type="ECO:0000256" key="9">
    <source>
        <dbReference type="ARBA" id="ARBA00023136"/>
    </source>
</evidence>
<reference evidence="11" key="2">
    <citation type="submission" date="2025-08" db="UniProtKB">
        <authorList>
            <consortium name="RefSeq"/>
        </authorList>
    </citation>
    <scope>IDENTIFICATION</scope>
    <source>
        <tissue evidence="11">Leaf</tissue>
    </source>
</reference>
<name>A0ABM0YIL1_CAMSA</name>
<evidence type="ECO:0000256" key="8">
    <source>
        <dbReference type="ARBA" id="ARBA00023128"/>
    </source>
</evidence>
<keyword evidence="4" id="KW-1134">Transmembrane beta strand</keyword>
<evidence type="ECO:0000256" key="4">
    <source>
        <dbReference type="ARBA" id="ARBA00022452"/>
    </source>
</evidence>
<keyword evidence="10" id="KW-1185">Reference proteome</keyword>
<keyword evidence="6" id="KW-1000">Mitochondrion outer membrane</keyword>
<reference evidence="10" key="1">
    <citation type="journal article" date="2014" name="Nat. Commun.">
        <title>The emerging biofuel crop Camelina sativa retains a highly undifferentiated hexaploid genome structure.</title>
        <authorList>
            <person name="Kagale S."/>
            <person name="Koh C."/>
            <person name="Nixon J."/>
            <person name="Bollina V."/>
            <person name="Clarke W.E."/>
            <person name="Tuteja R."/>
            <person name="Spillane C."/>
            <person name="Robinson S.J."/>
            <person name="Links M.G."/>
            <person name="Clarke C."/>
            <person name="Higgins E.E."/>
            <person name="Huebert T."/>
            <person name="Sharpe A.G."/>
            <person name="Parkin I.A."/>
        </authorList>
    </citation>
    <scope>NUCLEOTIDE SEQUENCE [LARGE SCALE GENOMIC DNA]</scope>
    <source>
        <strain evidence="10">cv. DH55</strain>
    </source>
</reference>
<evidence type="ECO:0000256" key="3">
    <source>
        <dbReference type="ARBA" id="ARBA00022448"/>
    </source>
</evidence>
<keyword evidence="8" id="KW-0496">Mitochondrion</keyword>
<dbReference type="InterPro" id="IPR023614">
    <property type="entry name" value="Porin_dom_sf"/>
</dbReference>
<dbReference type="RefSeq" id="XP_010501444.2">
    <property type="nucleotide sequence ID" value="XM_010503142.2"/>
</dbReference>
<sequence length="242" mass="27021">MTITAAMADLLPPSTTKQADEKDVSLNPGYFKGFNVNYSPAFFNKNFDISSSMGPKHYAFRASYLFSKVVFFKGIVTHDRLTASVIAPIMSEQLFMLSFIDRVTPRLYLAGYVSSSGGHFFWTRVPQETSVGYAARYETDKMVASAKVESSGDVLMTYVHKISKKVSLATDFVYNCFSRDVGASVGYDYKYRLSRVQGKIDSNGVVYAHLKRKLNVGLRGLLTASLDLKNMNQRLGLRLPYG</sequence>
<gene>
    <name evidence="11" type="primary">LOC104778697</name>
</gene>
<keyword evidence="5" id="KW-0812">Transmembrane</keyword>
<dbReference type="InterPro" id="IPR037930">
    <property type="entry name" value="Tom40"/>
</dbReference>
<keyword evidence="7" id="KW-0653">Protein transport</keyword>
<dbReference type="InterPro" id="IPR027246">
    <property type="entry name" value="Porin_Euk/Tom40"/>
</dbReference>
<evidence type="ECO:0000256" key="2">
    <source>
        <dbReference type="ARBA" id="ARBA00010510"/>
    </source>
</evidence>
<proteinExistence type="inferred from homology"/>
<evidence type="ECO:0000256" key="5">
    <source>
        <dbReference type="ARBA" id="ARBA00022692"/>
    </source>
</evidence>
<organism evidence="10 11">
    <name type="scientific">Camelina sativa</name>
    <name type="common">False flax</name>
    <name type="synonym">Myagrum sativum</name>
    <dbReference type="NCBI Taxonomy" id="90675"/>
    <lineage>
        <taxon>Eukaryota</taxon>
        <taxon>Viridiplantae</taxon>
        <taxon>Streptophyta</taxon>
        <taxon>Embryophyta</taxon>
        <taxon>Tracheophyta</taxon>
        <taxon>Spermatophyta</taxon>
        <taxon>Magnoliopsida</taxon>
        <taxon>eudicotyledons</taxon>
        <taxon>Gunneridae</taxon>
        <taxon>Pentapetalae</taxon>
        <taxon>rosids</taxon>
        <taxon>malvids</taxon>
        <taxon>Brassicales</taxon>
        <taxon>Brassicaceae</taxon>
        <taxon>Camelineae</taxon>
        <taxon>Camelina</taxon>
    </lineage>
</organism>
<evidence type="ECO:0000256" key="6">
    <source>
        <dbReference type="ARBA" id="ARBA00022787"/>
    </source>
</evidence>
<comment type="subcellular location">
    <subcellularLocation>
        <location evidence="1">Mitochondrion outer membrane</location>
        <topology evidence="1">Multi-pass membrane protein</topology>
    </subcellularLocation>
</comment>
<dbReference type="Gene3D" id="2.40.160.10">
    <property type="entry name" value="Porin"/>
    <property type="match status" value="1"/>
</dbReference>
<keyword evidence="3" id="KW-0813">Transport</keyword>
<evidence type="ECO:0000313" key="10">
    <source>
        <dbReference type="Proteomes" id="UP000694864"/>
    </source>
</evidence>
<evidence type="ECO:0000256" key="7">
    <source>
        <dbReference type="ARBA" id="ARBA00022927"/>
    </source>
</evidence>
<evidence type="ECO:0000256" key="1">
    <source>
        <dbReference type="ARBA" id="ARBA00004374"/>
    </source>
</evidence>
<dbReference type="Proteomes" id="UP000694864">
    <property type="component" value="Chromosome 3"/>
</dbReference>
<evidence type="ECO:0000313" key="11">
    <source>
        <dbReference type="RefSeq" id="XP_010501444.2"/>
    </source>
</evidence>
<keyword evidence="9" id="KW-0472">Membrane</keyword>
<accession>A0ABM0YIL1</accession>
<comment type="similarity">
    <text evidence="2">Belongs to the Tom40 family.</text>
</comment>
<dbReference type="Pfam" id="PF01459">
    <property type="entry name" value="Porin_3"/>
    <property type="match status" value="1"/>
</dbReference>
<dbReference type="PANTHER" id="PTHR10802">
    <property type="entry name" value="MITOCHONDRIAL IMPORT RECEPTOR SUBUNIT TOM40"/>
    <property type="match status" value="1"/>
</dbReference>
<dbReference type="GeneID" id="104778697"/>
<protein>
    <submittedName>
        <fullName evidence="11">Mitochondrial import receptor subunit TOM40-1-like</fullName>
    </submittedName>
</protein>